<proteinExistence type="predicted"/>
<dbReference type="EMBL" id="BJHW01000003">
    <property type="protein sequence ID" value="GDY60584.1"/>
    <property type="molecule type" value="Genomic_DNA"/>
</dbReference>
<evidence type="ECO:0000313" key="1">
    <source>
        <dbReference type="EMBL" id="GDY60584.1"/>
    </source>
</evidence>
<evidence type="ECO:0000313" key="2">
    <source>
        <dbReference type="Proteomes" id="UP000301309"/>
    </source>
</evidence>
<protein>
    <recommendedName>
        <fullName evidence="3">DUF3307 domain-containing protein</fullName>
    </recommendedName>
</protein>
<organism evidence="1 2">
    <name type="scientific">Streptomyces violaceusniger</name>
    <dbReference type="NCBI Taxonomy" id="68280"/>
    <lineage>
        <taxon>Bacteria</taxon>
        <taxon>Bacillati</taxon>
        <taxon>Actinomycetota</taxon>
        <taxon>Actinomycetes</taxon>
        <taxon>Kitasatosporales</taxon>
        <taxon>Streptomycetaceae</taxon>
        <taxon>Streptomyces</taxon>
        <taxon>Streptomyces violaceusniger group</taxon>
    </lineage>
</organism>
<dbReference type="Proteomes" id="UP000301309">
    <property type="component" value="Unassembled WGS sequence"/>
</dbReference>
<dbReference type="OrthoDB" id="3542456at2"/>
<evidence type="ECO:0008006" key="3">
    <source>
        <dbReference type="Google" id="ProtNLM"/>
    </source>
</evidence>
<keyword evidence="2" id="KW-1185">Reference proteome</keyword>
<sequence>MTHRAAKFTTAYALLRAAADVADHWVQSDYCAQAKGASDSAPVATTDEKTGEEKKNGTAEGRRACAWHCVTYTATQGLVLMAGSRAVGVRLHPGAVAGALALSGITHYIADRRVPNGILQRLAKGLGKERFFNLADHGMNGAYALDQAWHHGAETLAALIAAAK</sequence>
<dbReference type="RefSeq" id="WP_137982446.1">
    <property type="nucleotide sequence ID" value="NZ_BAAASO010000065.1"/>
</dbReference>
<name>A0A4D4LJE8_STRVO</name>
<gene>
    <name evidence="1" type="ORF">SVIO_112070</name>
</gene>
<comment type="caution">
    <text evidence="1">The sequence shown here is derived from an EMBL/GenBank/DDBJ whole genome shotgun (WGS) entry which is preliminary data.</text>
</comment>
<reference evidence="1 2" key="1">
    <citation type="journal article" date="2020" name="Int. J. Syst. Evol. Microbiol.">
        <title>Reclassification of Streptomyces castelarensis and Streptomyces sporoclivatus as later heterotypic synonyms of Streptomyces antimycoticus.</title>
        <authorList>
            <person name="Komaki H."/>
            <person name="Tamura T."/>
        </authorList>
    </citation>
    <scope>NUCLEOTIDE SEQUENCE [LARGE SCALE GENOMIC DNA]</scope>
    <source>
        <strain evidence="1 2">NBRC 13459</strain>
    </source>
</reference>
<accession>A0A4D4LJE8</accession>
<dbReference type="AlphaFoldDB" id="A0A4D4LJE8"/>